<feature type="transmembrane region" description="Helical" evidence="6">
    <location>
        <begin position="26"/>
        <end position="44"/>
    </location>
</feature>
<dbReference type="EMBL" id="CP098251">
    <property type="protein sequence ID" value="WAV91477.1"/>
    <property type="molecule type" value="Genomic_DNA"/>
</dbReference>
<keyword evidence="4 6" id="KW-1133">Transmembrane helix</keyword>
<sequence length="361" mass="40565">MMQNETEKIHSPVLSEEWNFRNQIRLFLQLAITIASVLLCYLMTLPFLASLSWALALAVLFMPLHRKICRKIRKPTFSAIVTSAIAIIILVIPVLLITIRVVLEIDRGSTLIMNKVESGEWQHNLEKFPYIGKALLWAEDQLDIPSIIDNLTSFLTTQVTSFLKSSLIQIVVIVLTFYLLFFFLRDRNQILRAIRRFSPLCGHETNGLFKIIGTTIRATVFGTIAVAAVQGFLAGFMFWILDLPAPLLWGTIMTILSVIPLLGAYIIWLPASIYLALDGNLIYAVILACWGMFVVGTIDNILYPILISRKLRLHTIVAFISLAGGIFVFGASGIVLGPITLTASAYLMHIWRTKTICNKRR</sequence>
<organism evidence="7">
    <name type="scientific">Oxalobacter aliiformigenes</name>
    <dbReference type="NCBI Taxonomy" id="2946593"/>
    <lineage>
        <taxon>Bacteria</taxon>
        <taxon>Pseudomonadati</taxon>
        <taxon>Pseudomonadota</taxon>
        <taxon>Betaproteobacteria</taxon>
        <taxon>Burkholderiales</taxon>
        <taxon>Oxalobacteraceae</taxon>
        <taxon>Oxalobacter</taxon>
    </lineage>
</organism>
<gene>
    <name evidence="7" type="ORF">NB646_01545</name>
</gene>
<dbReference type="RefSeq" id="WP_269316065.1">
    <property type="nucleotide sequence ID" value="NZ_CP098251.1"/>
</dbReference>
<feature type="transmembrane region" description="Helical" evidence="6">
    <location>
        <begin position="77"/>
        <end position="103"/>
    </location>
</feature>
<evidence type="ECO:0000256" key="5">
    <source>
        <dbReference type="ARBA" id="ARBA00023136"/>
    </source>
</evidence>
<dbReference type="PANTHER" id="PTHR21716">
    <property type="entry name" value="TRANSMEMBRANE PROTEIN"/>
    <property type="match status" value="1"/>
</dbReference>
<dbReference type="Proteomes" id="UP001164819">
    <property type="component" value="Chromosome"/>
</dbReference>
<feature type="transmembrane region" description="Helical" evidence="6">
    <location>
        <begin position="247"/>
        <end position="269"/>
    </location>
</feature>
<dbReference type="GO" id="GO:0016020">
    <property type="term" value="C:membrane"/>
    <property type="evidence" value="ECO:0007669"/>
    <property type="project" value="UniProtKB-SubCell"/>
</dbReference>
<proteinExistence type="inferred from homology"/>
<dbReference type="Pfam" id="PF01594">
    <property type="entry name" value="AI-2E_transport"/>
    <property type="match status" value="1"/>
</dbReference>
<evidence type="ECO:0000313" key="7">
    <source>
        <dbReference type="EMBL" id="WAV91477.1"/>
    </source>
</evidence>
<feature type="transmembrane region" description="Helical" evidence="6">
    <location>
        <begin position="281"/>
        <end position="306"/>
    </location>
</feature>
<evidence type="ECO:0000256" key="4">
    <source>
        <dbReference type="ARBA" id="ARBA00022989"/>
    </source>
</evidence>
<evidence type="ECO:0000256" key="6">
    <source>
        <dbReference type="SAM" id="Phobius"/>
    </source>
</evidence>
<comment type="similarity">
    <text evidence="2">Belongs to the autoinducer-2 exporter (AI-2E) (TC 2.A.86) family.</text>
</comment>
<reference evidence="7" key="1">
    <citation type="journal article" date="2022" name="Front. Microbiol.">
        <title>New perspectives on an old grouping: The genomic and phenotypic variability of Oxalobacter formigenes and the implications for calcium oxalate stone prevention.</title>
        <authorList>
            <person name="Chmiel J.A."/>
            <person name="Carr C."/>
            <person name="Stuivenberg G.A."/>
            <person name="Venema R."/>
            <person name="Chanyi R.M."/>
            <person name="Al K.F."/>
            <person name="Giguere D."/>
            <person name="Say H."/>
            <person name="Akouris P.P."/>
            <person name="Dominguez Romero S.A."/>
            <person name="Kwong A."/>
            <person name="Tai V."/>
            <person name="Koval S.F."/>
            <person name="Razvi H."/>
            <person name="Bjazevic J."/>
            <person name="Burton J.P."/>
        </authorList>
    </citation>
    <scope>NUCLEOTIDE SEQUENCE</scope>
    <source>
        <strain evidence="7">OxK</strain>
    </source>
</reference>
<evidence type="ECO:0000256" key="3">
    <source>
        <dbReference type="ARBA" id="ARBA00022692"/>
    </source>
</evidence>
<feature type="transmembrane region" description="Helical" evidence="6">
    <location>
        <begin position="50"/>
        <end position="65"/>
    </location>
</feature>
<feature type="transmembrane region" description="Helical" evidence="6">
    <location>
        <begin position="218"/>
        <end position="241"/>
    </location>
</feature>
<keyword evidence="3 6" id="KW-0812">Transmembrane</keyword>
<dbReference type="PANTHER" id="PTHR21716:SF4">
    <property type="entry name" value="TRANSMEMBRANE PROTEIN 245"/>
    <property type="match status" value="1"/>
</dbReference>
<dbReference type="InterPro" id="IPR002549">
    <property type="entry name" value="AI-2E-like"/>
</dbReference>
<name>A0A9E9LBS0_9BURK</name>
<comment type="subcellular location">
    <subcellularLocation>
        <location evidence="1">Membrane</location>
        <topology evidence="1">Multi-pass membrane protein</topology>
    </subcellularLocation>
</comment>
<evidence type="ECO:0000256" key="1">
    <source>
        <dbReference type="ARBA" id="ARBA00004141"/>
    </source>
</evidence>
<protein>
    <submittedName>
        <fullName evidence="7">AI-2E family transporter</fullName>
    </submittedName>
</protein>
<evidence type="ECO:0000256" key="2">
    <source>
        <dbReference type="ARBA" id="ARBA00009773"/>
    </source>
</evidence>
<keyword evidence="5 6" id="KW-0472">Membrane</keyword>
<accession>A0A9E9LBS0</accession>
<feature type="transmembrane region" description="Helical" evidence="6">
    <location>
        <begin position="166"/>
        <end position="184"/>
    </location>
</feature>
<dbReference type="AlphaFoldDB" id="A0A9E9LBS0"/>
<feature type="transmembrane region" description="Helical" evidence="6">
    <location>
        <begin position="318"/>
        <end position="351"/>
    </location>
</feature>